<keyword evidence="1" id="KW-0732">Signal</keyword>
<proteinExistence type="predicted"/>
<sequence>MRDHFKLWALLLFLLTPLAAAAGLFERQVHVELFDPKQVPEPIGKGKLGISVDFGLAIRGSDKKEGPQNRRLWVFTSHLTFREDVSSISDGVLLTMAADGLQEVKRFMVEYGISGQFLPAVMTVLASGKEIILASSMKGNGGLHIWHEEYPPFGPGTLVSHALNTCQMAWREANPDDPNQDKYHMHNGRCGEPMAVHLWHLDKERKGDTKPLSEMGARIVSAGFNKRKEKITSTEEDYEYKPTCPLHIYEDLGY</sequence>
<gene>
    <name evidence="3" type="ORF">PgNI_09261</name>
</gene>
<dbReference type="KEGG" id="pgri:PgNI_09261"/>
<dbReference type="Proteomes" id="UP000515153">
    <property type="component" value="Unplaced"/>
</dbReference>
<dbReference type="GeneID" id="41964156"/>
<evidence type="ECO:0000313" key="2">
    <source>
        <dbReference type="Proteomes" id="UP000515153"/>
    </source>
</evidence>
<evidence type="ECO:0000256" key="1">
    <source>
        <dbReference type="SAM" id="SignalP"/>
    </source>
</evidence>
<dbReference type="AlphaFoldDB" id="A0A6P8ASA9"/>
<name>A0A6P8ASA9_PYRGI</name>
<reference evidence="3" key="2">
    <citation type="submission" date="2019-10" db="EMBL/GenBank/DDBJ databases">
        <authorList>
            <consortium name="NCBI Genome Project"/>
        </authorList>
    </citation>
    <scope>NUCLEOTIDE SEQUENCE</scope>
    <source>
        <strain evidence="3">NI907</strain>
    </source>
</reference>
<keyword evidence="2" id="KW-1185">Reference proteome</keyword>
<evidence type="ECO:0000313" key="3">
    <source>
        <dbReference type="RefSeq" id="XP_030977792.1"/>
    </source>
</evidence>
<reference evidence="3" key="1">
    <citation type="journal article" date="2019" name="Mol. Biol. Evol.">
        <title>Blast fungal genomes show frequent chromosomal changes, gene gains and losses, and effector gene turnover.</title>
        <authorList>
            <person name="Gomez Luciano L.B."/>
            <person name="Jason Tsai I."/>
            <person name="Chuma I."/>
            <person name="Tosa Y."/>
            <person name="Chen Y.H."/>
            <person name="Li J.Y."/>
            <person name="Li M.Y."/>
            <person name="Jade Lu M.Y."/>
            <person name="Nakayashiki H."/>
            <person name="Li W.H."/>
        </authorList>
    </citation>
    <scope>NUCLEOTIDE SEQUENCE</scope>
    <source>
        <strain evidence="3">NI907</strain>
    </source>
</reference>
<accession>A0A6P8ASA9</accession>
<dbReference type="RefSeq" id="XP_030977792.1">
    <property type="nucleotide sequence ID" value="XM_031129248.1"/>
</dbReference>
<feature type="chain" id="PRO_5028325721" evidence="1">
    <location>
        <begin position="22"/>
        <end position="254"/>
    </location>
</feature>
<organism evidence="2 3">
    <name type="scientific">Pyricularia grisea</name>
    <name type="common">Crabgrass-specific blast fungus</name>
    <name type="synonym">Magnaporthe grisea</name>
    <dbReference type="NCBI Taxonomy" id="148305"/>
    <lineage>
        <taxon>Eukaryota</taxon>
        <taxon>Fungi</taxon>
        <taxon>Dikarya</taxon>
        <taxon>Ascomycota</taxon>
        <taxon>Pezizomycotina</taxon>
        <taxon>Sordariomycetes</taxon>
        <taxon>Sordariomycetidae</taxon>
        <taxon>Magnaporthales</taxon>
        <taxon>Pyriculariaceae</taxon>
        <taxon>Pyricularia</taxon>
    </lineage>
</organism>
<feature type="signal peptide" evidence="1">
    <location>
        <begin position="1"/>
        <end position="21"/>
    </location>
</feature>
<protein>
    <submittedName>
        <fullName evidence="3">Uncharacterized protein</fullName>
    </submittedName>
</protein>
<reference evidence="3" key="3">
    <citation type="submission" date="2025-08" db="UniProtKB">
        <authorList>
            <consortium name="RefSeq"/>
        </authorList>
    </citation>
    <scope>IDENTIFICATION</scope>
    <source>
        <strain evidence="3">NI907</strain>
    </source>
</reference>